<dbReference type="Pfam" id="PF03796">
    <property type="entry name" value="DnaB_C"/>
    <property type="match status" value="1"/>
</dbReference>
<keyword evidence="4 13" id="KW-0547">Nucleotide-binding</keyword>
<dbReference type="Pfam" id="PF00772">
    <property type="entry name" value="DnaB"/>
    <property type="match status" value="1"/>
</dbReference>
<evidence type="ECO:0000256" key="2">
    <source>
        <dbReference type="ARBA" id="ARBA00022515"/>
    </source>
</evidence>
<dbReference type="EMBL" id="DRIH01000179">
    <property type="protein sequence ID" value="HEC68180.1"/>
    <property type="molecule type" value="Genomic_DNA"/>
</dbReference>
<dbReference type="Gene3D" id="3.40.50.300">
    <property type="entry name" value="P-loop containing nucleotide triphosphate hydrolases"/>
    <property type="match status" value="1"/>
</dbReference>
<dbReference type="InterPro" id="IPR007693">
    <property type="entry name" value="DNA_helicase_DnaB-like_N"/>
</dbReference>
<dbReference type="InterPro" id="IPR007694">
    <property type="entry name" value="DNA_helicase_DnaB-like_C"/>
</dbReference>
<dbReference type="Proteomes" id="UP000885738">
    <property type="component" value="Unassembled WGS sequence"/>
</dbReference>
<evidence type="ECO:0000256" key="12">
    <source>
        <dbReference type="NCBIfam" id="TIGR00665"/>
    </source>
</evidence>
<evidence type="ECO:0000313" key="17">
    <source>
        <dbReference type="Proteomes" id="UP000070560"/>
    </source>
</evidence>
<dbReference type="GO" id="GO:1990077">
    <property type="term" value="C:primosome complex"/>
    <property type="evidence" value="ECO:0007669"/>
    <property type="project" value="UniProtKB-UniRule"/>
</dbReference>
<dbReference type="GO" id="GO:0005829">
    <property type="term" value="C:cytosol"/>
    <property type="evidence" value="ECO:0007669"/>
    <property type="project" value="TreeGrafter"/>
</dbReference>
<dbReference type="Proteomes" id="UP000070560">
    <property type="component" value="Chromosome"/>
</dbReference>
<sequence length="469" mass="53142">MKASISPKKTEPIKIDVFQKTLPQNMEAEQAVLGGILIDNEAIHQVLEIIEVEDFYKESHRKIFLVFLELYEQNQPIDLVTVCESLQKKEQLEEVGGATFLASLVEVIPTASNIAYYAKIVKEKSILRKLINRATYIINQCVAPTDENIEEILDKAEQSIFEISEQRIQTSYYPLKELIKSTFQTIQSITQKDSYITGIPTGFINFDRLTSGFQPSDLIIIAGRPSMGKTAFALNIATNAATKYKIPVAIFSLEMSKEQLTTRMLCAEAKVDSQKLRSGFLAEHDWQLLIEAASVLSEAPIFIDDTPAISVLELRAKARRLKSEHNINLIIIDYLQLMKGKSGNERREQEISEISRSLKALAKELNIPVVALSQLNRKVEDRENKRPRLADLRESGAIEQDADLIAFLYRDEVYNQREDNPNRGIAEIIIGKHRNGPVGKVKLAFLEKFTSFENLQENYEEEGEAFLSE</sequence>
<keyword evidence="6 13" id="KW-0347">Helicase</keyword>
<dbReference type="SUPFAM" id="SSF52540">
    <property type="entry name" value="P-loop containing nucleoside triphosphate hydrolases"/>
    <property type="match status" value="1"/>
</dbReference>
<dbReference type="SUPFAM" id="SSF48024">
    <property type="entry name" value="N-terminal domain of DnaB helicase"/>
    <property type="match status" value="1"/>
</dbReference>
<dbReference type="InterPro" id="IPR036185">
    <property type="entry name" value="DNA_heli_DnaB-like_N_sf"/>
</dbReference>
<dbReference type="NCBIfam" id="TIGR00665">
    <property type="entry name" value="DnaB"/>
    <property type="match status" value="1"/>
</dbReference>
<dbReference type="Gene3D" id="1.10.860.10">
    <property type="entry name" value="DNAb Helicase, Chain A"/>
    <property type="match status" value="1"/>
</dbReference>
<evidence type="ECO:0000256" key="10">
    <source>
        <dbReference type="ARBA" id="ARBA00044932"/>
    </source>
</evidence>
<organism evidence="16">
    <name type="scientific">Desulfofervidus auxilii</name>
    <dbReference type="NCBI Taxonomy" id="1621989"/>
    <lineage>
        <taxon>Bacteria</taxon>
        <taxon>Pseudomonadati</taxon>
        <taxon>Thermodesulfobacteriota</taxon>
        <taxon>Candidatus Desulfofervidia</taxon>
        <taxon>Candidatus Desulfofervidales</taxon>
        <taxon>Candidatus Desulfofervidaceae</taxon>
        <taxon>Candidatus Desulfofervidus</taxon>
    </lineage>
</organism>
<dbReference type="InterPro" id="IPR007692">
    <property type="entry name" value="DNA_helicase_DnaB"/>
</dbReference>
<dbReference type="GO" id="GO:0043139">
    <property type="term" value="F:5'-3' DNA helicase activity"/>
    <property type="evidence" value="ECO:0007669"/>
    <property type="project" value="UniProtKB-EC"/>
</dbReference>
<name>A0A7C1W444_DESA2</name>
<evidence type="ECO:0000256" key="13">
    <source>
        <dbReference type="RuleBase" id="RU362085"/>
    </source>
</evidence>
<evidence type="ECO:0000256" key="1">
    <source>
        <dbReference type="ARBA" id="ARBA00008428"/>
    </source>
</evidence>
<evidence type="ECO:0000256" key="9">
    <source>
        <dbReference type="ARBA" id="ARBA00023235"/>
    </source>
</evidence>
<reference evidence="15 17" key="1">
    <citation type="submission" date="2015-10" db="EMBL/GenBank/DDBJ databases">
        <title>Candidatus Desulfofervidus auxilii, a hydrogenotrophic sulfate-reducing bacterium involved in the thermophilic anaerobic oxidation of methane.</title>
        <authorList>
            <person name="Krukenberg V."/>
            <person name="Richter M."/>
            <person name="Wegener G."/>
        </authorList>
    </citation>
    <scope>NUCLEOTIDE SEQUENCE [LARGE SCALE GENOMIC DNA]</scope>
    <source>
        <strain evidence="15 17">HS1</strain>
    </source>
</reference>
<dbReference type="NCBIfam" id="NF004384">
    <property type="entry name" value="PRK05748.1"/>
    <property type="match status" value="1"/>
</dbReference>
<comment type="similarity">
    <text evidence="1 13">Belongs to the helicase family. DnaB subfamily.</text>
</comment>
<comment type="catalytic activity">
    <reaction evidence="11 13">
        <text>ATP + H2O = ADP + phosphate + H(+)</text>
        <dbReference type="Rhea" id="RHEA:13065"/>
        <dbReference type="ChEBI" id="CHEBI:15377"/>
        <dbReference type="ChEBI" id="CHEBI:15378"/>
        <dbReference type="ChEBI" id="CHEBI:30616"/>
        <dbReference type="ChEBI" id="CHEBI:43474"/>
        <dbReference type="ChEBI" id="CHEBI:456216"/>
        <dbReference type="EC" id="5.6.2.3"/>
    </reaction>
</comment>
<keyword evidence="17" id="KW-1185">Reference proteome</keyword>
<dbReference type="PANTHER" id="PTHR30153">
    <property type="entry name" value="REPLICATIVE DNA HELICASE DNAB"/>
    <property type="match status" value="1"/>
</dbReference>
<keyword evidence="2 13" id="KW-0639">Primosome</keyword>
<reference evidence="16" key="2">
    <citation type="journal article" date="2020" name="mSystems">
        <title>Genome- and Community-Level Interaction Insights into Carbon Utilization and Element Cycling Functions of Hydrothermarchaeota in Hydrothermal Sediment.</title>
        <authorList>
            <person name="Zhou Z."/>
            <person name="Liu Y."/>
            <person name="Xu W."/>
            <person name="Pan J."/>
            <person name="Luo Z.H."/>
            <person name="Li M."/>
        </authorList>
    </citation>
    <scope>NUCLEOTIDE SEQUENCE [LARGE SCALE GENOMIC DNA]</scope>
    <source>
        <strain evidence="16">HyVt-389</strain>
    </source>
</reference>
<evidence type="ECO:0000313" key="15">
    <source>
        <dbReference type="EMBL" id="AMM41188.1"/>
    </source>
</evidence>
<dbReference type="KEGG" id="daw:HS1_001385"/>
<dbReference type="PROSITE" id="PS51199">
    <property type="entry name" value="SF4_HELICASE"/>
    <property type="match status" value="1"/>
</dbReference>
<keyword evidence="7 13" id="KW-0067">ATP-binding</keyword>
<dbReference type="FunFam" id="1.10.860.10:FF:000001">
    <property type="entry name" value="Replicative DNA helicase"/>
    <property type="match status" value="1"/>
</dbReference>
<dbReference type="OrthoDB" id="9773982at2"/>
<evidence type="ECO:0000256" key="4">
    <source>
        <dbReference type="ARBA" id="ARBA00022741"/>
    </source>
</evidence>
<dbReference type="RefSeq" id="WP_082757694.1">
    <property type="nucleotide sequence ID" value="NZ_CP013015.1"/>
</dbReference>
<evidence type="ECO:0000256" key="8">
    <source>
        <dbReference type="ARBA" id="ARBA00023125"/>
    </source>
</evidence>
<evidence type="ECO:0000256" key="5">
    <source>
        <dbReference type="ARBA" id="ARBA00022801"/>
    </source>
</evidence>
<dbReference type="InterPro" id="IPR027417">
    <property type="entry name" value="P-loop_NTPase"/>
</dbReference>
<keyword evidence="9" id="KW-0413">Isomerase</keyword>
<dbReference type="EC" id="5.6.2.3" evidence="12 13"/>
<dbReference type="GO" id="GO:0042802">
    <property type="term" value="F:identical protein binding"/>
    <property type="evidence" value="ECO:0007669"/>
    <property type="project" value="UniProtKB-ARBA"/>
</dbReference>
<feature type="domain" description="SF4 helicase" evidence="14">
    <location>
        <begin position="192"/>
        <end position="459"/>
    </location>
</feature>
<dbReference type="EMBL" id="CP013015">
    <property type="protein sequence ID" value="AMM41188.1"/>
    <property type="molecule type" value="Genomic_DNA"/>
</dbReference>
<dbReference type="GO" id="GO:0003677">
    <property type="term" value="F:DNA binding"/>
    <property type="evidence" value="ECO:0007669"/>
    <property type="project" value="UniProtKB-UniRule"/>
</dbReference>
<dbReference type="GO" id="GO:0005524">
    <property type="term" value="F:ATP binding"/>
    <property type="evidence" value="ECO:0007669"/>
    <property type="project" value="UniProtKB-UniRule"/>
</dbReference>
<keyword evidence="8 13" id="KW-0238">DNA-binding</keyword>
<evidence type="ECO:0000256" key="3">
    <source>
        <dbReference type="ARBA" id="ARBA00022705"/>
    </source>
</evidence>
<evidence type="ECO:0000256" key="6">
    <source>
        <dbReference type="ARBA" id="ARBA00022806"/>
    </source>
</evidence>
<dbReference type="InterPro" id="IPR016136">
    <property type="entry name" value="DNA_helicase_N/primase_C"/>
</dbReference>
<comment type="function">
    <text evidence="10 13">The main replicative DNA helicase, it participates in initiation and elongation during chromosome replication. Travels ahead of the DNA replisome, separating dsDNA into templates for DNA synthesis. A processive ATP-dependent 5'-3' DNA helicase it has DNA-dependent ATPase activity.</text>
</comment>
<dbReference type="AlphaFoldDB" id="A0A7C1W444"/>
<dbReference type="FunFam" id="3.40.50.300:FF:000076">
    <property type="entry name" value="Replicative DNA helicase"/>
    <property type="match status" value="1"/>
</dbReference>
<evidence type="ECO:0000256" key="11">
    <source>
        <dbReference type="ARBA" id="ARBA00048954"/>
    </source>
</evidence>
<evidence type="ECO:0000313" key="16">
    <source>
        <dbReference type="EMBL" id="HEC68180.1"/>
    </source>
</evidence>
<dbReference type="SMART" id="SM00382">
    <property type="entry name" value="AAA"/>
    <property type="match status" value="1"/>
</dbReference>
<accession>A0A7C1W444</accession>
<dbReference type="InterPro" id="IPR003593">
    <property type="entry name" value="AAA+_ATPase"/>
</dbReference>
<dbReference type="CDD" id="cd00984">
    <property type="entry name" value="DnaB_C"/>
    <property type="match status" value="1"/>
</dbReference>
<gene>
    <name evidence="16" type="primary">dnaB</name>
    <name evidence="16" type="ORF">ENI35_05150</name>
    <name evidence="15" type="ORF">HS1_001385</name>
</gene>
<evidence type="ECO:0000256" key="7">
    <source>
        <dbReference type="ARBA" id="ARBA00022840"/>
    </source>
</evidence>
<dbReference type="GO" id="GO:0016787">
    <property type="term" value="F:hydrolase activity"/>
    <property type="evidence" value="ECO:0007669"/>
    <property type="project" value="UniProtKB-KW"/>
</dbReference>
<protein>
    <recommendedName>
        <fullName evidence="12 13">Replicative DNA helicase</fullName>
        <ecNumber evidence="12 13">5.6.2.3</ecNumber>
    </recommendedName>
</protein>
<evidence type="ECO:0000259" key="14">
    <source>
        <dbReference type="PROSITE" id="PS51199"/>
    </source>
</evidence>
<dbReference type="PANTHER" id="PTHR30153:SF2">
    <property type="entry name" value="REPLICATIVE DNA HELICASE"/>
    <property type="match status" value="1"/>
</dbReference>
<proteinExistence type="inferred from homology"/>
<dbReference type="GO" id="GO:0006269">
    <property type="term" value="P:DNA replication, synthesis of primer"/>
    <property type="evidence" value="ECO:0007669"/>
    <property type="project" value="UniProtKB-UniRule"/>
</dbReference>
<keyword evidence="3 13" id="KW-0235">DNA replication</keyword>
<keyword evidence="5 13" id="KW-0378">Hydrolase</keyword>